<dbReference type="GO" id="GO:0120147">
    <property type="term" value="F:formylglycine-generating oxidase activity"/>
    <property type="evidence" value="ECO:0007669"/>
    <property type="project" value="TreeGrafter"/>
</dbReference>
<dbReference type="Pfam" id="PF03781">
    <property type="entry name" value="FGE-sulfatase"/>
    <property type="match status" value="1"/>
</dbReference>
<evidence type="ECO:0000259" key="1">
    <source>
        <dbReference type="Pfam" id="PF03781"/>
    </source>
</evidence>
<dbReference type="eggNOG" id="COG1413">
    <property type="taxonomic scope" value="Bacteria"/>
</dbReference>
<sequence length="240" mass="27118">MVKIPGGEFWMGSDESDRASPRHLVKVPEFYMGKYPVTQAQWRAVAALPPEELTLDPNPSHSQGDDRPVETVSWREAREFCLRLSAYVGATYDLPTEAEWEYACRGGTETAYHFGDEITTDLANCGGPNAPQETTPVGHYGIGNRWELYDLHGNVWEWCLDPWHGSHGDKPAALQEDGSRPWLDEEIDISLHSDKSRLLRGGSWNLSPRTCRSAYRNYDVPGVRDYSYGFRVVCRGPRTP</sequence>
<dbReference type="Proteomes" id="UP000034681">
    <property type="component" value="Unassembled WGS sequence"/>
</dbReference>
<organism evidence="2 3">
    <name type="scientific">Prochlorothrix hollandica PCC 9006 = CALU 1027</name>
    <dbReference type="NCBI Taxonomy" id="317619"/>
    <lineage>
        <taxon>Bacteria</taxon>
        <taxon>Bacillati</taxon>
        <taxon>Cyanobacteriota</taxon>
        <taxon>Cyanophyceae</taxon>
        <taxon>Prochlorotrichales</taxon>
        <taxon>Prochlorotrichaceae</taxon>
        <taxon>Prochlorothrix</taxon>
    </lineage>
</organism>
<dbReference type="Gene3D" id="3.90.1580.10">
    <property type="entry name" value="paralog of FGE (formylglycine-generating enzyme)"/>
    <property type="match status" value="1"/>
</dbReference>
<dbReference type="eggNOG" id="COG5635">
    <property type="taxonomic scope" value="Bacteria"/>
</dbReference>
<dbReference type="InterPro" id="IPR042095">
    <property type="entry name" value="SUMF_sf"/>
</dbReference>
<feature type="domain" description="Sulfatase-modifying factor enzyme-like" evidence="1">
    <location>
        <begin position="1"/>
        <end position="233"/>
    </location>
</feature>
<keyword evidence="3" id="KW-1185">Reference proteome</keyword>
<dbReference type="InterPro" id="IPR016187">
    <property type="entry name" value="CTDL_fold"/>
</dbReference>
<dbReference type="STRING" id="317619.GCA_000332315_00396"/>
<dbReference type="PANTHER" id="PTHR23150:SF19">
    <property type="entry name" value="FORMYLGLYCINE-GENERATING ENZYME"/>
    <property type="match status" value="1"/>
</dbReference>
<evidence type="ECO:0000313" key="2">
    <source>
        <dbReference type="EMBL" id="KKJ00502.1"/>
    </source>
</evidence>
<dbReference type="eggNOG" id="COG1262">
    <property type="taxonomic scope" value="Bacteria"/>
</dbReference>
<protein>
    <recommendedName>
        <fullName evidence="1">Sulfatase-modifying factor enzyme-like domain-containing protein</fullName>
    </recommendedName>
</protein>
<dbReference type="InterPro" id="IPR051043">
    <property type="entry name" value="Sulfatase_Mod_Factor_Kinase"/>
</dbReference>
<name>A0A0M2Q1J8_PROHO</name>
<dbReference type="EMBL" id="AJTX02000004">
    <property type="protein sequence ID" value="KKJ00502.1"/>
    <property type="molecule type" value="Genomic_DNA"/>
</dbReference>
<gene>
    <name evidence="2" type="ORF">PROH_08260</name>
</gene>
<evidence type="ECO:0000313" key="3">
    <source>
        <dbReference type="Proteomes" id="UP000034681"/>
    </source>
</evidence>
<proteinExistence type="predicted"/>
<accession>A0A0M2Q1J8</accession>
<comment type="caution">
    <text evidence="2">The sequence shown here is derived from an EMBL/GenBank/DDBJ whole genome shotgun (WGS) entry which is preliminary data.</text>
</comment>
<dbReference type="AlphaFoldDB" id="A0A0M2Q1J8"/>
<dbReference type="SUPFAM" id="SSF56436">
    <property type="entry name" value="C-type lectin-like"/>
    <property type="match status" value="1"/>
</dbReference>
<reference evidence="2" key="1">
    <citation type="submission" date="2012-04" db="EMBL/GenBank/DDBJ databases">
        <authorList>
            <person name="Borisov I.G."/>
            <person name="Ivanikova N.V."/>
            <person name="Pinevich A.V."/>
        </authorList>
    </citation>
    <scope>NUCLEOTIDE SEQUENCE</scope>
    <source>
        <strain evidence="2">CALU 1027</strain>
    </source>
</reference>
<dbReference type="PANTHER" id="PTHR23150">
    <property type="entry name" value="SULFATASE MODIFYING FACTOR 1, 2"/>
    <property type="match status" value="1"/>
</dbReference>
<dbReference type="InterPro" id="IPR005532">
    <property type="entry name" value="SUMF_dom"/>
</dbReference>